<keyword evidence="1" id="KW-0812">Transmembrane</keyword>
<reference evidence="2 3" key="1">
    <citation type="submission" date="2016-10" db="EMBL/GenBank/DDBJ databases">
        <authorList>
            <person name="Varghese N."/>
            <person name="Submissions S."/>
        </authorList>
    </citation>
    <scope>NUCLEOTIDE SEQUENCE [LARGE SCALE GENOMIC DNA]</scope>
    <source>
        <strain evidence="2 3">DSM 20748</strain>
    </source>
</reference>
<name>A0A1H3BMA7_9BACI</name>
<gene>
    <name evidence="2" type="ORF">SAMN04488081_0478</name>
</gene>
<proteinExistence type="predicted"/>
<sequence length="45" mass="5364">MTEWVFLAAAIINLLTALVDFRKRIRSRKRSKKEEDLRSDKRKSS</sequence>
<keyword evidence="1" id="KW-0472">Membrane</keyword>
<protein>
    <submittedName>
        <fullName evidence="2">Uncharacterized protein</fullName>
    </submittedName>
</protein>
<evidence type="ECO:0000313" key="3">
    <source>
        <dbReference type="Proteomes" id="UP000198647"/>
    </source>
</evidence>
<keyword evidence="3" id="KW-1185">Reference proteome</keyword>
<keyword evidence="1" id="KW-1133">Transmembrane helix</keyword>
<evidence type="ECO:0000256" key="1">
    <source>
        <dbReference type="SAM" id="Phobius"/>
    </source>
</evidence>
<organism evidence="2 3">
    <name type="scientific">Salimicrobium album</name>
    <dbReference type="NCBI Taxonomy" id="50717"/>
    <lineage>
        <taxon>Bacteria</taxon>
        <taxon>Bacillati</taxon>
        <taxon>Bacillota</taxon>
        <taxon>Bacilli</taxon>
        <taxon>Bacillales</taxon>
        <taxon>Bacillaceae</taxon>
        <taxon>Salimicrobium</taxon>
    </lineage>
</organism>
<accession>A0A1H3BMA7</accession>
<evidence type="ECO:0000313" key="2">
    <source>
        <dbReference type="EMBL" id="SDX42474.1"/>
    </source>
</evidence>
<feature type="transmembrane region" description="Helical" evidence="1">
    <location>
        <begin position="6"/>
        <end position="22"/>
    </location>
</feature>
<dbReference type="EMBL" id="FNOS01000001">
    <property type="protein sequence ID" value="SDX42474.1"/>
    <property type="molecule type" value="Genomic_DNA"/>
</dbReference>
<dbReference type="RefSeq" id="WP_176765381.1">
    <property type="nucleotide sequence ID" value="NZ_FNOS01000001.1"/>
</dbReference>
<dbReference type="Proteomes" id="UP000198647">
    <property type="component" value="Unassembled WGS sequence"/>
</dbReference>
<comment type="caution">
    <text evidence="2">The sequence shown here is derived from an EMBL/GenBank/DDBJ whole genome shotgun (WGS) entry which is preliminary data.</text>
</comment>